<dbReference type="Gene3D" id="2.40.70.10">
    <property type="entry name" value="Acid Proteases"/>
    <property type="match status" value="2"/>
</dbReference>
<dbReference type="AlphaFoldDB" id="A0A4Y7Q7L4"/>
<dbReference type="Pfam" id="PF00026">
    <property type="entry name" value="Asp"/>
    <property type="match status" value="2"/>
</dbReference>
<feature type="region of interest" description="Disordered" evidence="2">
    <location>
        <begin position="152"/>
        <end position="171"/>
    </location>
</feature>
<dbReference type="STRING" id="50990.A0A4Y7Q7L4"/>
<dbReference type="PANTHER" id="PTHR47966:SF6">
    <property type="entry name" value="PEPTIDASE A1 DOMAIN-CONTAINING PROTEIN"/>
    <property type="match status" value="1"/>
</dbReference>
<evidence type="ECO:0000313" key="6">
    <source>
        <dbReference type="Proteomes" id="UP000294933"/>
    </source>
</evidence>
<accession>A0A4Y7Q7L4</accession>
<evidence type="ECO:0000259" key="4">
    <source>
        <dbReference type="PROSITE" id="PS51767"/>
    </source>
</evidence>
<dbReference type="PRINTS" id="PR00792">
    <property type="entry name" value="PEPSIN"/>
</dbReference>
<evidence type="ECO:0000313" key="5">
    <source>
        <dbReference type="EMBL" id="TDL23415.1"/>
    </source>
</evidence>
<protein>
    <recommendedName>
        <fullName evidence="4">Peptidase A1 domain-containing protein</fullName>
    </recommendedName>
</protein>
<dbReference type="Proteomes" id="UP000294933">
    <property type="component" value="Unassembled WGS sequence"/>
</dbReference>
<dbReference type="VEuPathDB" id="FungiDB:BD410DRAFT_787244"/>
<gene>
    <name evidence="5" type="ORF">BD410DRAFT_787244</name>
</gene>
<dbReference type="CDD" id="cd05471">
    <property type="entry name" value="pepsin_like"/>
    <property type="match status" value="1"/>
</dbReference>
<dbReference type="PANTHER" id="PTHR47966">
    <property type="entry name" value="BETA-SITE APP-CLEAVING ENZYME, ISOFORM A-RELATED"/>
    <property type="match status" value="1"/>
</dbReference>
<comment type="similarity">
    <text evidence="1">Belongs to the peptidase A1 family.</text>
</comment>
<proteinExistence type="inferred from homology"/>
<dbReference type="InterPro" id="IPR034164">
    <property type="entry name" value="Pepsin-like_dom"/>
</dbReference>
<dbReference type="GO" id="GO:0006508">
    <property type="term" value="P:proteolysis"/>
    <property type="evidence" value="ECO:0007669"/>
    <property type="project" value="InterPro"/>
</dbReference>
<dbReference type="PROSITE" id="PS51767">
    <property type="entry name" value="PEPTIDASE_A1"/>
    <property type="match status" value="1"/>
</dbReference>
<feature type="transmembrane region" description="Helical" evidence="3">
    <location>
        <begin position="521"/>
        <end position="546"/>
    </location>
</feature>
<name>A0A4Y7Q7L4_9AGAM</name>
<sequence>MTGSFVNGDTTLTNQGDLSYYCNLTVGGVEFTTLIDTGSSDLWVAGSVPGSKDLNIPATITYAVGHASGSINTAVLNFDDFTIPDQAYILVPPSADNPAGEGLIGLGPNSLSVVRHEVGTAAGNAPLDRIFLQNLTTPNILTVLLSRASDDGAGGGSTGNLGQGNGPKVRAVRDLGPGDGPTVQTGPKARAARDVDAGDGPIIQTGRKVRTVRGDGGGPIIQTGSGRRKVRTISKGGSGDGPIIGTGIKIRAVPNVETGEITVGEIVPGLESITSQAKLPALKDEYNIQHWQTLLDKDGIIGPDGQPISVKSTVSDVDQPDQLRVVFDTGFSLPQVTREVADAIYGRIPGAVFVPQSDAPGYWQFPCDYELNVTFKFSGVSYPINPLDLGIADPMSNSNICQATFQEIAPSVSNHQAFGAFDMILGMAFLRNTYLLINFGDFVDGSSASVADPYIQLLSITDMSVAHKDFVRVRLNGVDTTASQKALVPAGSGQMSPNDVLTTTPSNGAVQKVKKFLSRSVWIAIAVIGGALFILALLCGLCICLIRRRRTVSPTVPPMNAYKPLSDPSGYAAPEPTTHGVGYASYQPQYQQPPPGYGVGYTGSYNAPGYQYQGHA</sequence>
<dbReference type="InterPro" id="IPR033121">
    <property type="entry name" value="PEPTIDASE_A1"/>
</dbReference>
<keyword evidence="3" id="KW-0812">Transmembrane</keyword>
<evidence type="ECO:0000256" key="2">
    <source>
        <dbReference type="SAM" id="MobiDB-lite"/>
    </source>
</evidence>
<reference evidence="5 6" key="1">
    <citation type="submission" date="2018-06" db="EMBL/GenBank/DDBJ databases">
        <title>A transcriptomic atlas of mushroom development highlights an independent origin of complex multicellularity.</title>
        <authorList>
            <consortium name="DOE Joint Genome Institute"/>
            <person name="Krizsan K."/>
            <person name="Almasi E."/>
            <person name="Merenyi Z."/>
            <person name="Sahu N."/>
            <person name="Viragh M."/>
            <person name="Koszo T."/>
            <person name="Mondo S."/>
            <person name="Kiss B."/>
            <person name="Balint B."/>
            <person name="Kues U."/>
            <person name="Barry K."/>
            <person name="Hegedus J.C."/>
            <person name="Henrissat B."/>
            <person name="Johnson J."/>
            <person name="Lipzen A."/>
            <person name="Ohm R."/>
            <person name="Nagy I."/>
            <person name="Pangilinan J."/>
            <person name="Yan J."/>
            <person name="Xiong Y."/>
            <person name="Grigoriev I.V."/>
            <person name="Hibbett D.S."/>
            <person name="Nagy L.G."/>
        </authorList>
    </citation>
    <scope>NUCLEOTIDE SEQUENCE [LARGE SCALE GENOMIC DNA]</scope>
    <source>
        <strain evidence="5 6">SZMC22713</strain>
    </source>
</reference>
<keyword evidence="3" id="KW-0472">Membrane</keyword>
<dbReference type="EMBL" id="ML170170">
    <property type="protein sequence ID" value="TDL23415.1"/>
    <property type="molecule type" value="Genomic_DNA"/>
</dbReference>
<keyword evidence="6" id="KW-1185">Reference proteome</keyword>
<dbReference type="OrthoDB" id="15189at2759"/>
<dbReference type="GO" id="GO:0004190">
    <property type="term" value="F:aspartic-type endopeptidase activity"/>
    <property type="evidence" value="ECO:0007669"/>
    <property type="project" value="InterPro"/>
</dbReference>
<feature type="region of interest" description="Disordered" evidence="2">
    <location>
        <begin position="177"/>
        <end position="238"/>
    </location>
</feature>
<evidence type="ECO:0000256" key="3">
    <source>
        <dbReference type="SAM" id="Phobius"/>
    </source>
</evidence>
<organism evidence="5 6">
    <name type="scientific">Rickenella mellea</name>
    <dbReference type="NCBI Taxonomy" id="50990"/>
    <lineage>
        <taxon>Eukaryota</taxon>
        <taxon>Fungi</taxon>
        <taxon>Dikarya</taxon>
        <taxon>Basidiomycota</taxon>
        <taxon>Agaricomycotina</taxon>
        <taxon>Agaricomycetes</taxon>
        <taxon>Hymenochaetales</taxon>
        <taxon>Rickenellaceae</taxon>
        <taxon>Rickenella</taxon>
    </lineage>
</organism>
<feature type="domain" description="Peptidase A1" evidence="4">
    <location>
        <begin position="20"/>
        <end position="451"/>
    </location>
</feature>
<evidence type="ECO:0000256" key="1">
    <source>
        <dbReference type="ARBA" id="ARBA00007447"/>
    </source>
</evidence>
<dbReference type="InterPro" id="IPR021109">
    <property type="entry name" value="Peptidase_aspartic_dom_sf"/>
</dbReference>
<feature type="compositionally biased region" description="Gly residues" evidence="2">
    <location>
        <begin position="152"/>
        <end position="165"/>
    </location>
</feature>
<dbReference type="InterPro" id="IPR001461">
    <property type="entry name" value="Aspartic_peptidase_A1"/>
</dbReference>
<dbReference type="SUPFAM" id="SSF50630">
    <property type="entry name" value="Acid proteases"/>
    <property type="match status" value="2"/>
</dbReference>
<keyword evidence="3" id="KW-1133">Transmembrane helix</keyword>